<keyword evidence="2" id="KW-1185">Reference proteome</keyword>
<accession>A0ABN2SHX7</accession>
<dbReference type="Gene3D" id="3.30.530.20">
    <property type="match status" value="1"/>
</dbReference>
<dbReference type="EMBL" id="BAAAQM010000037">
    <property type="protein sequence ID" value="GAA1986335.1"/>
    <property type="molecule type" value="Genomic_DNA"/>
</dbReference>
<dbReference type="InterPro" id="IPR019587">
    <property type="entry name" value="Polyketide_cyclase/dehydratase"/>
</dbReference>
<proteinExistence type="predicted"/>
<comment type="caution">
    <text evidence="1">The sequence shown here is derived from an EMBL/GenBank/DDBJ whole genome shotgun (WGS) entry which is preliminary data.</text>
</comment>
<evidence type="ECO:0000313" key="2">
    <source>
        <dbReference type="Proteomes" id="UP001499854"/>
    </source>
</evidence>
<dbReference type="Pfam" id="PF10604">
    <property type="entry name" value="Polyketide_cyc2"/>
    <property type="match status" value="1"/>
</dbReference>
<evidence type="ECO:0008006" key="3">
    <source>
        <dbReference type="Google" id="ProtNLM"/>
    </source>
</evidence>
<name>A0ABN2SHX7_9ACTN</name>
<organism evidence="1 2">
    <name type="scientific">Catenulispora subtropica</name>
    <dbReference type="NCBI Taxonomy" id="450798"/>
    <lineage>
        <taxon>Bacteria</taxon>
        <taxon>Bacillati</taxon>
        <taxon>Actinomycetota</taxon>
        <taxon>Actinomycetes</taxon>
        <taxon>Catenulisporales</taxon>
        <taxon>Catenulisporaceae</taxon>
        <taxon>Catenulispora</taxon>
    </lineage>
</organism>
<dbReference type="SUPFAM" id="SSF55961">
    <property type="entry name" value="Bet v1-like"/>
    <property type="match status" value="1"/>
</dbReference>
<sequence length="143" mass="15849">MRFDNTLSINAPVDDVFAYLAQPENLPRWNYALSHTEKTSPGPISVGATYRQTRTIPRPAEEHFRITAYEPPKLLTMEGDFGPFTGTTSYQLTPLDRYTTRLVNVFHLTAPGALKPIAAIGGAPVKHAVAKNLTVLKRILESQ</sequence>
<dbReference type="Proteomes" id="UP001499854">
    <property type="component" value="Unassembled WGS sequence"/>
</dbReference>
<evidence type="ECO:0000313" key="1">
    <source>
        <dbReference type="EMBL" id="GAA1986335.1"/>
    </source>
</evidence>
<protein>
    <recommendedName>
        <fullName evidence="3">Activator of Hsp90 ATPase 1 family protein</fullName>
    </recommendedName>
</protein>
<gene>
    <name evidence="1" type="ORF">GCM10009838_56070</name>
</gene>
<reference evidence="1 2" key="1">
    <citation type="journal article" date="2019" name="Int. J. Syst. Evol. Microbiol.">
        <title>The Global Catalogue of Microorganisms (GCM) 10K type strain sequencing project: providing services to taxonomists for standard genome sequencing and annotation.</title>
        <authorList>
            <consortium name="The Broad Institute Genomics Platform"/>
            <consortium name="The Broad Institute Genome Sequencing Center for Infectious Disease"/>
            <person name="Wu L."/>
            <person name="Ma J."/>
        </authorList>
    </citation>
    <scope>NUCLEOTIDE SEQUENCE [LARGE SCALE GENOMIC DNA]</scope>
    <source>
        <strain evidence="1 2">JCM 16013</strain>
    </source>
</reference>
<dbReference type="InterPro" id="IPR023393">
    <property type="entry name" value="START-like_dom_sf"/>
</dbReference>